<feature type="domain" description="EXS" evidence="7">
    <location>
        <begin position="197"/>
        <end position="449"/>
    </location>
</feature>
<comment type="subcellular location">
    <subcellularLocation>
        <location evidence="1">Membrane</location>
        <topology evidence="1">Multi-pass membrane protein</topology>
    </subcellularLocation>
</comment>
<evidence type="ECO:0000256" key="5">
    <source>
        <dbReference type="SAM" id="MobiDB-lite"/>
    </source>
</evidence>
<keyword evidence="2 6" id="KW-0812">Transmembrane</keyword>
<accession>A0ABR1K679</accession>
<feature type="transmembrane region" description="Helical" evidence="6">
    <location>
        <begin position="78"/>
        <end position="100"/>
    </location>
</feature>
<evidence type="ECO:0000256" key="1">
    <source>
        <dbReference type="ARBA" id="ARBA00004141"/>
    </source>
</evidence>
<keyword evidence="4 6" id="KW-0472">Membrane</keyword>
<evidence type="ECO:0000256" key="4">
    <source>
        <dbReference type="ARBA" id="ARBA00023136"/>
    </source>
</evidence>
<dbReference type="InterPro" id="IPR004342">
    <property type="entry name" value="EXS_C"/>
</dbReference>
<dbReference type="PANTHER" id="PTHR10783">
    <property type="entry name" value="XENOTROPIC AND POLYTROPIC RETROVIRUS RECEPTOR 1-RELATED"/>
    <property type="match status" value="1"/>
</dbReference>
<protein>
    <submittedName>
        <fullName evidence="8">Protein-ER retention protein</fullName>
    </submittedName>
</protein>
<evidence type="ECO:0000259" key="7">
    <source>
        <dbReference type="PROSITE" id="PS51380"/>
    </source>
</evidence>
<name>A0ABR1K679_9AGAR</name>
<evidence type="ECO:0000256" key="3">
    <source>
        <dbReference type="ARBA" id="ARBA00022989"/>
    </source>
</evidence>
<keyword evidence="9" id="KW-1185">Reference proteome</keyword>
<dbReference type="PANTHER" id="PTHR10783:SF46">
    <property type="entry name" value="PROTEIN ERD1 HOMOLOG 2"/>
    <property type="match status" value="1"/>
</dbReference>
<dbReference type="EMBL" id="JBANRG010000001">
    <property type="protein sequence ID" value="KAK7472707.1"/>
    <property type="molecule type" value="Genomic_DNA"/>
</dbReference>
<sequence length="452" mass="51769">MTDAEVDIEINYALTFPLPYRVLVLAGLGILGWATNLHGLDILGIDVVSTLDLDLRKNAGDSFSSAKTSRNAADIYRAVYRIAIVYGSWCFLSWILFRLVTRNDVLLVDVFGYIPAVSALVVLFVLVCPFDVLYKSERDKFLSAIKRCTFPSSIDNSVYFADVVFADIFTSFAKVLGDVWLCLLMLVPGGSLLQPPTSHGLLRWVTPTIMSFPYFVRFRQCIREWSSSDDDSRRPLYNALKYATAFPLIYLSAAQRIVVSDLIDEKGDGVKNSTWHGEHPLFRLWLLSAAINSLYSFWWDVTNDWGLELLKPKSSRSSERSLPRRLVLPRLHSGSALLSRDFGSESEEYRYYGLRSTLLYPLPVYPFLVFLNFFLRMTWSAKLSSHLHSTDGSVTIFLIEVAEIIRRWMWVFIRVEWEYIKKARERAGRPRLDESDEPYELTPPTPELESRA</sequence>
<evidence type="ECO:0000256" key="6">
    <source>
        <dbReference type="SAM" id="Phobius"/>
    </source>
</evidence>
<keyword evidence="3 6" id="KW-1133">Transmembrane helix</keyword>
<gene>
    <name evidence="8" type="primary">ERD1</name>
    <name evidence="8" type="ORF">VKT23_000818</name>
</gene>
<feature type="region of interest" description="Disordered" evidence="5">
    <location>
        <begin position="427"/>
        <end position="452"/>
    </location>
</feature>
<dbReference type="Proteomes" id="UP001498398">
    <property type="component" value="Unassembled WGS sequence"/>
</dbReference>
<dbReference type="PROSITE" id="PS51380">
    <property type="entry name" value="EXS"/>
    <property type="match status" value="1"/>
</dbReference>
<organism evidence="8 9">
    <name type="scientific">Marasmiellus scandens</name>
    <dbReference type="NCBI Taxonomy" id="2682957"/>
    <lineage>
        <taxon>Eukaryota</taxon>
        <taxon>Fungi</taxon>
        <taxon>Dikarya</taxon>
        <taxon>Basidiomycota</taxon>
        <taxon>Agaricomycotina</taxon>
        <taxon>Agaricomycetes</taxon>
        <taxon>Agaricomycetidae</taxon>
        <taxon>Agaricales</taxon>
        <taxon>Marasmiineae</taxon>
        <taxon>Omphalotaceae</taxon>
        <taxon>Marasmiellus</taxon>
    </lineage>
</organism>
<proteinExistence type="predicted"/>
<evidence type="ECO:0000313" key="9">
    <source>
        <dbReference type="Proteomes" id="UP001498398"/>
    </source>
</evidence>
<feature type="transmembrane region" description="Helical" evidence="6">
    <location>
        <begin position="112"/>
        <end position="134"/>
    </location>
</feature>
<evidence type="ECO:0000256" key="2">
    <source>
        <dbReference type="ARBA" id="ARBA00022692"/>
    </source>
</evidence>
<comment type="caution">
    <text evidence="8">The sequence shown here is derived from an EMBL/GenBank/DDBJ whole genome shotgun (WGS) entry which is preliminary data.</text>
</comment>
<reference evidence="8 9" key="1">
    <citation type="submission" date="2024-01" db="EMBL/GenBank/DDBJ databases">
        <title>A draft genome for the cacao thread blight pathogen Marasmiellus scandens.</title>
        <authorList>
            <person name="Baruah I.K."/>
            <person name="Leung J."/>
            <person name="Bukari Y."/>
            <person name="Amoako-Attah I."/>
            <person name="Meinhardt L.W."/>
            <person name="Bailey B.A."/>
            <person name="Cohen S.P."/>
        </authorList>
    </citation>
    <scope>NUCLEOTIDE SEQUENCE [LARGE SCALE GENOMIC DNA]</scope>
    <source>
        <strain evidence="8 9">GH-19</strain>
    </source>
</reference>
<dbReference type="Pfam" id="PF03124">
    <property type="entry name" value="EXS"/>
    <property type="match status" value="1"/>
</dbReference>
<evidence type="ECO:0000313" key="8">
    <source>
        <dbReference type="EMBL" id="KAK7472707.1"/>
    </source>
</evidence>